<dbReference type="EMBL" id="VBTY01000098">
    <property type="protein sequence ID" value="MDG3495403.1"/>
    <property type="molecule type" value="Genomic_DNA"/>
</dbReference>
<evidence type="ECO:0000313" key="1">
    <source>
        <dbReference type="EMBL" id="MDG3495403.1"/>
    </source>
</evidence>
<gene>
    <name evidence="1" type="ORF">FEV09_12610</name>
</gene>
<dbReference type="AlphaFoldDB" id="A0A9X4RHY0"/>
<comment type="caution">
    <text evidence="1">The sequence shown here is derived from an EMBL/GenBank/DDBJ whole genome shotgun (WGS) entry which is preliminary data.</text>
</comment>
<organism evidence="1 2">
    <name type="scientific">Pseudanabaena catenata USMAC16</name>
    <dbReference type="NCBI Taxonomy" id="1855837"/>
    <lineage>
        <taxon>Bacteria</taxon>
        <taxon>Bacillati</taxon>
        <taxon>Cyanobacteriota</taxon>
        <taxon>Cyanophyceae</taxon>
        <taxon>Pseudanabaenales</taxon>
        <taxon>Pseudanabaenaceae</taxon>
        <taxon>Pseudanabaena</taxon>
    </lineage>
</organism>
<keyword evidence="2" id="KW-1185">Reference proteome</keyword>
<sequence>MVTIKGVSDYGGFFILDPSFSDFDSMYDSIEGKGNDETLCERTPAGVMLLTSDKVNSIEINFEVLLEKPSINKFEEWSKVVESSLELTSDTLVFCTLPDGVEYPFGTIFINPASYVLRIYYRDELYGQKDEDIDNEDTEDRVEQFRIQAWCGSLVETTVLYSK</sequence>
<reference evidence="1" key="1">
    <citation type="submission" date="2019-05" db="EMBL/GenBank/DDBJ databases">
        <title>Whole genome sequencing of Pseudanabaena catenata USMAC16.</title>
        <authorList>
            <person name="Khan Z."/>
            <person name="Omar W.M."/>
            <person name="Convey P."/>
            <person name="Merican F."/>
            <person name="Najimudin N."/>
        </authorList>
    </citation>
    <scope>NUCLEOTIDE SEQUENCE</scope>
    <source>
        <strain evidence="1">USMAC16</strain>
    </source>
</reference>
<evidence type="ECO:0000313" key="2">
    <source>
        <dbReference type="Proteomes" id="UP001152872"/>
    </source>
</evidence>
<accession>A0A9X4RHY0</accession>
<protein>
    <submittedName>
        <fullName evidence="1">Uncharacterized protein</fullName>
    </submittedName>
</protein>
<name>A0A9X4RHY0_9CYAN</name>
<dbReference type="Proteomes" id="UP001152872">
    <property type="component" value="Unassembled WGS sequence"/>
</dbReference>
<dbReference type="RefSeq" id="WP_009627525.1">
    <property type="nucleotide sequence ID" value="NZ_VBTY01000098.1"/>
</dbReference>
<proteinExistence type="predicted"/>